<evidence type="ECO:0000256" key="9">
    <source>
        <dbReference type="ARBA" id="ARBA00029490"/>
    </source>
</evidence>
<accession>K0R9M2</accession>
<comment type="pathway">
    <text evidence="7">Amino-acid biosynthesis; L-valine biosynthesis; L-valine from pyruvate: step 3/4.</text>
</comment>
<organism evidence="12 13">
    <name type="scientific">Thalassiosira oceanica</name>
    <name type="common">Marine diatom</name>
    <dbReference type="NCBI Taxonomy" id="159749"/>
    <lineage>
        <taxon>Eukaryota</taxon>
        <taxon>Sar</taxon>
        <taxon>Stramenopiles</taxon>
        <taxon>Ochrophyta</taxon>
        <taxon>Bacillariophyta</taxon>
        <taxon>Coscinodiscophyceae</taxon>
        <taxon>Thalassiosirophycidae</taxon>
        <taxon>Thalassiosirales</taxon>
        <taxon>Thalassiosiraceae</taxon>
        <taxon>Thalassiosira</taxon>
    </lineage>
</organism>
<dbReference type="FunFam" id="3.50.30.80:FF:000001">
    <property type="entry name" value="Dihydroxy-acid dehydratase"/>
    <property type="match status" value="1"/>
</dbReference>
<evidence type="ECO:0000256" key="1">
    <source>
        <dbReference type="ARBA" id="ARBA00006486"/>
    </source>
</evidence>
<reference evidence="12 13" key="1">
    <citation type="journal article" date="2012" name="Genome Biol.">
        <title>Genome and low-iron response of an oceanic diatom adapted to chronic iron limitation.</title>
        <authorList>
            <person name="Lommer M."/>
            <person name="Specht M."/>
            <person name="Roy A.S."/>
            <person name="Kraemer L."/>
            <person name="Andreson R."/>
            <person name="Gutowska M.A."/>
            <person name="Wolf J."/>
            <person name="Bergner S.V."/>
            <person name="Schilhabel M.B."/>
            <person name="Klostermeier U.C."/>
            <person name="Beiko R.G."/>
            <person name="Rosenstiel P."/>
            <person name="Hippler M."/>
            <person name="Laroche J."/>
        </authorList>
    </citation>
    <scope>NUCLEOTIDE SEQUENCE [LARGE SCALE GENOMIC DNA]</scope>
    <source>
        <strain evidence="12 13">CCMP1005</strain>
    </source>
</reference>
<keyword evidence="2" id="KW-0479">Metal-binding</keyword>
<evidence type="ECO:0000256" key="10">
    <source>
        <dbReference type="ARBA" id="ARBA00052865"/>
    </source>
</evidence>
<comment type="caution">
    <text evidence="12">The sequence shown here is derived from an EMBL/GenBank/DDBJ whole genome shotgun (WGS) entry which is preliminary data.</text>
</comment>
<comment type="catalytic activity">
    <reaction evidence="6">
        <text>(2R)-2,3-dihydroxy-3-methylbutanoate = 3-methyl-2-oxobutanoate + H2O</text>
        <dbReference type="Rhea" id="RHEA:24809"/>
        <dbReference type="ChEBI" id="CHEBI:11851"/>
        <dbReference type="ChEBI" id="CHEBI:15377"/>
        <dbReference type="ChEBI" id="CHEBI:49072"/>
        <dbReference type="EC" id="4.2.1.9"/>
    </reaction>
    <physiologicalReaction direction="left-to-right" evidence="6">
        <dbReference type="Rhea" id="RHEA:24810"/>
    </physiologicalReaction>
</comment>
<dbReference type="SUPFAM" id="SSF52016">
    <property type="entry name" value="LeuD/IlvD-like"/>
    <property type="match status" value="1"/>
</dbReference>
<evidence type="ECO:0000313" key="12">
    <source>
        <dbReference type="EMBL" id="EJK50278.1"/>
    </source>
</evidence>
<dbReference type="OrthoDB" id="3851628at2759"/>
<gene>
    <name evidence="12" type="ORF">THAOC_30775</name>
</gene>
<evidence type="ECO:0000256" key="5">
    <source>
        <dbReference type="ARBA" id="ARBA00023239"/>
    </source>
</evidence>
<comment type="catalytic activity">
    <reaction evidence="10">
        <text>(2R,3R)-2,3-dihydroxy-3-methylpentanoate = (S)-3-methyl-2-oxopentanoate + H2O</text>
        <dbReference type="Rhea" id="RHEA:27694"/>
        <dbReference type="ChEBI" id="CHEBI:15377"/>
        <dbReference type="ChEBI" id="CHEBI:35146"/>
        <dbReference type="ChEBI" id="CHEBI:49258"/>
        <dbReference type="EC" id="4.2.1.9"/>
    </reaction>
    <physiologicalReaction direction="left-to-right" evidence="10">
        <dbReference type="Rhea" id="RHEA:27695"/>
    </physiologicalReaction>
</comment>
<dbReference type="PANTHER" id="PTHR21000">
    <property type="entry name" value="DIHYDROXY-ACID DEHYDRATASE DAD"/>
    <property type="match status" value="1"/>
</dbReference>
<keyword evidence="5" id="KW-0456">Lyase</keyword>
<protein>
    <recommendedName>
        <fullName evidence="9">dihydroxy-acid dehydratase</fullName>
        <ecNumber evidence="9">4.2.1.9</ecNumber>
    </recommendedName>
</protein>
<name>K0R9M2_THAOC</name>
<dbReference type="PANTHER" id="PTHR21000:SF5">
    <property type="entry name" value="DIHYDROXY-ACID DEHYDRATASE, MITOCHONDRIAL"/>
    <property type="match status" value="1"/>
</dbReference>
<dbReference type="AlphaFoldDB" id="K0R9M2"/>
<comment type="pathway">
    <text evidence="8">Amino-acid biosynthesis; L-isoleucine biosynthesis; L-isoleucine from 2-oxobutanoate: step 3/4.</text>
</comment>
<evidence type="ECO:0000256" key="7">
    <source>
        <dbReference type="ARBA" id="ARBA00029436"/>
    </source>
</evidence>
<dbReference type="Gene3D" id="3.50.30.80">
    <property type="entry name" value="IlvD/EDD C-terminal domain-like"/>
    <property type="match status" value="1"/>
</dbReference>
<sequence>MEVHRNLSMDLIPSLQGTARVYDNEQLMLRGLEAKEIKCGDVVIIRYEGPTGGPGLPEMLTPTSAIMGAGLGDCVALLTDGRFSGGSHGFCIGHITPEAQVGGPIALVKNGDPIRIDARPDVRTIDLLIDDDEWERRRAEWSPPPLRASQGTLFKYIQCVATASEGCVTDEVGGADEIAKAAPKTPAIAELEQKIAELEDKLAEQGVLSN</sequence>
<dbReference type="InterPro" id="IPR050165">
    <property type="entry name" value="DHAD_IlvD/Edd"/>
</dbReference>
<dbReference type="GO" id="GO:0046872">
    <property type="term" value="F:metal ion binding"/>
    <property type="evidence" value="ECO:0007669"/>
    <property type="project" value="UniProtKB-KW"/>
</dbReference>
<dbReference type="PROSITE" id="PS00887">
    <property type="entry name" value="ILVD_EDD_2"/>
    <property type="match status" value="1"/>
</dbReference>
<evidence type="ECO:0000256" key="6">
    <source>
        <dbReference type="ARBA" id="ARBA00029304"/>
    </source>
</evidence>
<dbReference type="GO" id="GO:0009082">
    <property type="term" value="P:branched-chain amino acid biosynthetic process"/>
    <property type="evidence" value="ECO:0007669"/>
    <property type="project" value="TreeGrafter"/>
</dbReference>
<dbReference type="eggNOG" id="KOG2448">
    <property type="taxonomic scope" value="Eukaryota"/>
</dbReference>
<dbReference type="GO" id="GO:0004160">
    <property type="term" value="F:dihydroxy-acid dehydratase activity"/>
    <property type="evidence" value="ECO:0007669"/>
    <property type="project" value="UniProtKB-EC"/>
</dbReference>
<evidence type="ECO:0000256" key="8">
    <source>
        <dbReference type="ARBA" id="ARBA00029437"/>
    </source>
</evidence>
<keyword evidence="13" id="KW-1185">Reference proteome</keyword>
<evidence type="ECO:0000256" key="4">
    <source>
        <dbReference type="ARBA" id="ARBA00023014"/>
    </source>
</evidence>
<feature type="domain" description="Dihydroxy-acid/6-phosphogluconate dehydratase C-terminal" evidence="11">
    <location>
        <begin position="15"/>
        <end position="167"/>
    </location>
</feature>
<dbReference type="InterPro" id="IPR020558">
    <property type="entry name" value="DiOHA_6PGluconate_deHydtase_CS"/>
</dbReference>
<evidence type="ECO:0000256" key="3">
    <source>
        <dbReference type="ARBA" id="ARBA00023004"/>
    </source>
</evidence>
<evidence type="ECO:0000259" key="11">
    <source>
        <dbReference type="Pfam" id="PF24877"/>
    </source>
</evidence>
<dbReference type="GO" id="GO:0051536">
    <property type="term" value="F:iron-sulfur cluster binding"/>
    <property type="evidence" value="ECO:0007669"/>
    <property type="project" value="UniProtKB-KW"/>
</dbReference>
<evidence type="ECO:0000313" key="13">
    <source>
        <dbReference type="Proteomes" id="UP000266841"/>
    </source>
</evidence>
<evidence type="ECO:0000256" key="2">
    <source>
        <dbReference type="ARBA" id="ARBA00022723"/>
    </source>
</evidence>
<dbReference type="EC" id="4.2.1.9" evidence="9"/>
<dbReference type="InterPro" id="IPR056740">
    <property type="entry name" value="ILV_EDD_C"/>
</dbReference>
<keyword evidence="4" id="KW-0411">Iron-sulfur</keyword>
<dbReference type="InterPro" id="IPR042096">
    <property type="entry name" value="Dihydro-acid_dehy_C"/>
</dbReference>
<keyword evidence="3" id="KW-0408">Iron</keyword>
<dbReference type="Pfam" id="PF24877">
    <property type="entry name" value="ILV_EDD_C"/>
    <property type="match status" value="1"/>
</dbReference>
<comment type="similarity">
    <text evidence="1">Belongs to the IlvD/Edd family.</text>
</comment>
<proteinExistence type="inferred from homology"/>
<dbReference type="EMBL" id="AGNL01044056">
    <property type="protein sequence ID" value="EJK50278.1"/>
    <property type="molecule type" value="Genomic_DNA"/>
</dbReference>
<dbReference type="Proteomes" id="UP000266841">
    <property type="component" value="Unassembled WGS sequence"/>
</dbReference>